<feature type="transmembrane region" description="Helical" evidence="13">
    <location>
        <begin position="1061"/>
        <end position="1082"/>
    </location>
</feature>
<evidence type="ECO:0000259" key="16">
    <source>
        <dbReference type="Pfam" id="PF20805"/>
    </source>
</evidence>
<feature type="domain" description="Integrin alpha third immunoglobulin-like" evidence="17">
    <location>
        <begin position="862"/>
        <end position="1051"/>
    </location>
</feature>
<keyword evidence="5" id="KW-0677">Repeat</keyword>
<evidence type="ECO:0000256" key="5">
    <source>
        <dbReference type="ARBA" id="ARBA00022737"/>
    </source>
</evidence>
<dbReference type="InterPro" id="IPR013517">
    <property type="entry name" value="FG-GAP"/>
</dbReference>
<proteinExistence type="inferred from homology"/>
<accession>A0ABQ8MCF7</accession>
<dbReference type="SUPFAM" id="SSF69179">
    <property type="entry name" value="Integrin domains"/>
    <property type="match status" value="3"/>
</dbReference>
<feature type="repeat" description="FG-GAP" evidence="12">
    <location>
        <begin position="529"/>
        <end position="592"/>
    </location>
</feature>
<keyword evidence="3 13" id="KW-0812">Transmembrane</keyword>
<name>A0ABQ8MCF7_LABRO</name>
<dbReference type="GO" id="GO:0007229">
    <property type="term" value="P:integrin-mediated signaling pathway"/>
    <property type="evidence" value="ECO:0007669"/>
    <property type="project" value="UniProtKB-KW"/>
</dbReference>
<dbReference type="Gene3D" id="1.20.5.930">
    <property type="entry name" value="Bicelle-embedded integrin alpha(iib) transmembrane segment"/>
    <property type="match status" value="1"/>
</dbReference>
<keyword evidence="10 13" id="KW-0675">Receptor</keyword>
<evidence type="ECO:0000256" key="4">
    <source>
        <dbReference type="ARBA" id="ARBA00022729"/>
    </source>
</evidence>
<keyword evidence="4" id="KW-0732">Signal</keyword>
<evidence type="ECO:0000256" key="14">
    <source>
        <dbReference type="SAM" id="MobiDB-lite"/>
    </source>
</evidence>
<dbReference type="InterPro" id="IPR013649">
    <property type="entry name" value="Integrin_alpha_Ig-like_1"/>
</dbReference>
<comment type="similarity">
    <text evidence="2 13">Belongs to the integrin alpha chain family.</text>
</comment>
<dbReference type="InterPro" id="IPR032695">
    <property type="entry name" value="Integrin_dom_sf"/>
</dbReference>
<dbReference type="InterPro" id="IPR028994">
    <property type="entry name" value="Integrin_alpha_N"/>
</dbReference>
<comment type="caution">
    <text evidence="13">Lacks conserved residue(s) required for the propagation of feature annotation.</text>
</comment>
<dbReference type="Pfam" id="PF08441">
    <property type="entry name" value="Integrin_A_Ig_1"/>
    <property type="match status" value="2"/>
</dbReference>
<comment type="subcellular location">
    <subcellularLocation>
        <location evidence="1 13">Membrane</location>
        <topology evidence="1 13">Single-pass type I membrane protein</topology>
    </subcellularLocation>
</comment>
<dbReference type="Gene3D" id="2.60.40.1460">
    <property type="entry name" value="Integrin domains. Chain A, domain 2"/>
    <property type="match status" value="1"/>
</dbReference>
<evidence type="ECO:0000256" key="3">
    <source>
        <dbReference type="ARBA" id="ARBA00022692"/>
    </source>
</evidence>
<organism evidence="18 19">
    <name type="scientific">Labeo rohita</name>
    <name type="common">Indian major carp</name>
    <name type="synonym">Cyprinus rohita</name>
    <dbReference type="NCBI Taxonomy" id="84645"/>
    <lineage>
        <taxon>Eukaryota</taxon>
        <taxon>Metazoa</taxon>
        <taxon>Chordata</taxon>
        <taxon>Craniata</taxon>
        <taxon>Vertebrata</taxon>
        <taxon>Euteleostomi</taxon>
        <taxon>Actinopterygii</taxon>
        <taxon>Neopterygii</taxon>
        <taxon>Teleostei</taxon>
        <taxon>Ostariophysi</taxon>
        <taxon>Cypriniformes</taxon>
        <taxon>Cyprinidae</taxon>
        <taxon>Labeoninae</taxon>
        <taxon>Labeonini</taxon>
        <taxon>Labeo</taxon>
    </lineage>
</organism>
<evidence type="ECO:0000256" key="10">
    <source>
        <dbReference type="ARBA" id="ARBA00023170"/>
    </source>
</evidence>
<evidence type="ECO:0000259" key="15">
    <source>
        <dbReference type="Pfam" id="PF08441"/>
    </source>
</evidence>
<dbReference type="InterPro" id="IPR013519">
    <property type="entry name" value="Int_alpha_beta-p"/>
</dbReference>
<feature type="repeat" description="FG-GAP" evidence="12">
    <location>
        <begin position="466"/>
        <end position="525"/>
    </location>
</feature>
<dbReference type="InterPro" id="IPR048286">
    <property type="entry name" value="Integrin_alpha_Ig-like_3"/>
</dbReference>
<keyword evidence="11" id="KW-0325">Glycoprotein</keyword>
<feature type="repeat" description="FG-GAP" evidence="12">
    <location>
        <begin position="198"/>
        <end position="250"/>
    </location>
</feature>
<feature type="repeat" description="FG-GAP" evidence="12">
    <location>
        <begin position="134"/>
        <end position="195"/>
    </location>
</feature>
<dbReference type="SMART" id="SM00191">
    <property type="entry name" value="Int_alpha"/>
    <property type="match status" value="5"/>
</dbReference>
<evidence type="ECO:0000256" key="8">
    <source>
        <dbReference type="ARBA" id="ARBA00023037"/>
    </source>
</evidence>
<evidence type="ECO:0000256" key="1">
    <source>
        <dbReference type="ARBA" id="ARBA00004479"/>
    </source>
</evidence>
<dbReference type="Pfam" id="PF01839">
    <property type="entry name" value="FG-GAP"/>
    <property type="match status" value="1"/>
</dbReference>
<keyword evidence="9 13" id="KW-0472">Membrane</keyword>
<feature type="repeat" description="FG-GAP" evidence="12">
    <location>
        <begin position="58"/>
        <end position="123"/>
    </location>
</feature>
<evidence type="ECO:0000256" key="9">
    <source>
        <dbReference type="ARBA" id="ARBA00023136"/>
    </source>
</evidence>
<dbReference type="SUPFAM" id="SSF69318">
    <property type="entry name" value="Integrin alpha N-terminal domain"/>
    <property type="match status" value="2"/>
</dbReference>
<feature type="region of interest" description="Disordered" evidence="14">
    <location>
        <begin position="944"/>
        <end position="967"/>
    </location>
</feature>
<comment type="caution">
    <text evidence="18">The sequence shown here is derived from an EMBL/GenBank/DDBJ whole genome shotgun (WGS) entry which is preliminary data.</text>
</comment>
<dbReference type="PANTHER" id="PTHR23220">
    <property type="entry name" value="INTEGRIN ALPHA"/>
    <property type="match status" value="1"/>
</dbReference>
<feature type="transmembrane region" description="Helical" evidence="13">
    <location>
        <begin position="35"/>
        <end position="54"/>
    </location>
</feature>
<evidence type="ECO:0000256" key="6">
    <source>
        <dbReference type="ARBA" id="ARBA00022889"/>
    </source>
</evidence>
<sequence>MRFYCSGPNKSTHKQRDLHLLLFPTEIQNMGKHRILCWTWALVALFYFELALSFNLDSSKPTVFAGPPGSYFGFSVTFFNPDNKQLNILVGAPRANTSDQTPSKVTERGAVFSCPWHKNGSCTQIQFDSTDDRKNSNGQQMEFKSNQWFGATVRSSGDHILACAPLYQWSTYGLSEREPVGTCYLKKGNNIVEYSPCRSNSNSPEGQGFCQAGFSADFVKKNRVVIGGPGSFYWQGQLISDDITEVISRYNKEFFTPYSNQLSTKSAGAQYDDSYLGYSVAVDYVTGVPRGEKALGYVNIFNGRNMESMYNFTGTQMAAYFGHSVAAVDINNDKPGLFTDVHVDSWSNTSAGCEALSDEDAPSDLQSHLKAVGTLSTTACFHHGLHRSRQALPADTEAMDAYPLRTLMLLDGCQEEQQLSSDSAPPTRWMDLLVGAPLFMDRGSDGKLREVGQVYVYLGKGGFTFNNVIKLTGSEVYARYGSSICSVGDLNMDGYNDVAIAAPYGGQFNRGLVYIHNGRPTGPNPVASQVLEGTWASASMPSSFGYSMNGGTDVDQNGYPDLIVGVFGADKAVLYRARPVITVNTTLDISPQILNPEDKSCTLPGTTTTVSCFTVKYCLKANGKGAPSSLHFQVDLTLDRLKHKGAIKRVLFLHNKMSQYSKNMTDDSEFRDKITPIAVFMEYSLDYKTAADKTGLLPILDQSAPTNVTKQAHILLDCGEDNICKPDLKLSVVSDQKEIYIGDDNPLTLEVTAENGGEGAYEADLTVTLPSQADFIGVVRNSETLSRLSCAFKKENQTRVVVCDLGNPMKGGTKIIAGLRFSVHQLSEQDTEVKFDLQIQSSNQFNKTSNLVSVVTKLAVLAKVFLPIATWHPKENPVLEDDIGPLVQHIYELRNTGPSTFSKGILDVKWPYRFNNGSLLYITKIEVDGNMNCSSNRELNPLNVTSPKYADKNETSASGDRAEGRNRHNDCGNAECQEIKCWVGRLEKGQTAILFIYSRLGVSTFLKAESQNKSYNVRSSASFSVIEMPYKNLYSELPTSTTSASLKVIWNSENPQPVPGWVVALAVLAGLLLLALLIFVMYKDDSIEKEQLQPQENGDRNTET</sequence>
<dbReference type="EMBL" id="JACTAM010000009">
    <property type="protein sequence ID" value="KAI2660533.1"/>
    <property type="molecule type" value="Genomic_DNA"/>
</dbReference>
<dbReference type="InterPro" id="IPR048285">
    <property type="entry name" value="Integrin_alpha_Ig-like_2"/>
</dbReference>
<dbReference type="PRINTS" id="PR01185">
    <property type="entry name" value="INTEGRINA"/>
</dbReference>
<dbReference type="Gene3D" id="2.60.40.1510">
    <property type="entry name" value="ntegrin, alpha v. Chain A, domain 3"/>
    <property type="match status" value="1"/>
</dbReference>
<evidence type="ECO:0000256" key="11">
    <source>
        <dbReference type="ARBA" id="ARBA00023180"/>
    </source>
</evidence>
<dbReference type="Pfam" id="PF20805">
    <property type="entry name" value="Integrin_A_Ig_2"/>
    <property type="match status" value="1"/>
</dbReference>
<feature type="domain" description="Integrin alpha second immunoglobulin-like" evidence="16">
    <location>
        <begin position="718"/>
        <end position="854"/>
    </location>
</feature>
<feature type="domain" description="Integrin alpha first immunoglubulin-like" evidence="15">
    <location>
        <begin position="577"/>
        <end position="664"/>
    </location>
</feature>
<dbReference type="PROSITE" id="PS51470">
    <property type="entry name" value="FG_GAP"/>
    <property type="match status" value="5"/>
</dbReference>
<feature type="compositionally biased region" description="Basic and acidic residues" evidence="14">
    <location>
        <begin position="949"/>
        <end position="967"/>
    </location>
</feature>
<dbReference type="Proteomes" id="UP000830375">
    <property type="component" value="Unassembled WGS sequence"/>
</dbReference>
<keyword evidence="8 13" id="KW-0401">Integrin</keyword>
<dbReference type="InterPro" id="IPR000413">
    <property type="entry name" value="Integrin_alpha"/>
</dbReference>
<feature type="domain" description="Integrin alpha first immunoglubulin-like" evidence="15">
    <location>
        <begin position="669"/>
        <end position="717"/>
    </location>
</feature>
<keyword evidence="7 13" id="KW-1133">Transmembrane helix</keyword>
<evidence type="ECO:0000256" key="12">
    <source>
        <dbReference type="PROSITE-ProRule" id="PRU00803"/>
    </source>
</evidence>
<evidence type="ECO:0000259" key="17">
    <source>
        <dbReference type="Pfam" id="PF20806"/>
    </source>
</evidence>
<evidence type="ECO:0000256" key="7">
    <source>
        <dbReference type="ARBA" id="ARBA00022989"/>
    </source>
</evidence>
<dbReference type="Pfam" id="PF20806">
    <property type="entry name" value="Integrin_A_Ig_3"/>
    <property type="match status" value="1"/>
</dbReference>
<dbReference type="PANTHER" id="PTHR23220:SF4">
    <property type="entry name" value="INTEGRIN ALPHA-V"/>
    <property type="match status" value="1"/>
</dbReference>
<keyword evidence="19" id="KW-1185">Reference proteome</keyword>
<evidence type="ECO:0000256" key="13">
    <source>
        <dbReference type="RuleBase" id="RU003762"/>
    </source>
</evidence>
<gene>
    <name evidence="18" type="ORF">H4Q32_008122</name>
</gene>
<dbReference type="Gene3D" id="2.130.10.130">
    <property type="entry name" value="Integrin alpha, N-terminal"/>
    <property type="match status" value="2"/>
</dbReference>
<evidence type="ECO:0000313" key="19">
    <source>
        <dbReference type="Proteomes" id="UP000830375"/>
    </source>
</evidence>
<protein>
    <submittedName>
        <fullName evidence="18">Integrin alpha-V</fullName>
    </submittedName>
</protein>
<evidence type="ECO:0000256" key="2">
    <source>
        <dbReference type="ARBA" id="ARBA00008054"/>
    </source>
</evidence>
<dbReference type="Gene3D" id="2.60.40.1530">
    <property type="entry name" value="ntegrin, alpha v. Chain A, domain 4"/>
    <property type="match status" value="1"/>
</dbReference>
<evidence type="ECO:0000313" key="18">
    <source>
        <dbReference type="EMBL" id="KAI2660533.1"/>
    </source>
</evidence>
<keyword evidence="6 13" id="KW-0130">Cell adhesion</keyword>
<reference evidence="18 19" key="1">
    <citation type="submission" date="2022-01" db="EMBL/GenBank/DDBJ databases">
        <title>A high-quality chromosome-level genome assembly of rohu carp, Labeo rohita.</title>
        <authorList>
            <person name="Arick M.A. II"/>
            <person name="Hsu C.-Y."/>
            <person name="Magbanua Z."/>
            <person name="Pechanova O."/>
            <person name="Grover C."/>
            <person name="Miller E."/>
            <person name="Thrash A."/>
            <person name="Ezzel L."/>
            <person name="Alam S."/>
            <person name="Benzie J."/>
            <person name="Hamilton M."/>
            <person name="Karsi A."/>
            <person name="Lawrence M.L."/>
            <person name="Peterson D.G."/>
        </authorList>
    </citation>
    <scope>NUCLEOTIDE SEQUENCE [LARGE SCALE GENOMIC DNA]</scope>
    <source>
        <strain evidence="19">BAU-BD-2019</strain>
        <tissue evidence="18">Blood</tissue>
    </source>
</reference>